<dbReference type="EMBL" id="JAAVXB010000005">
    <property type="protein sequence ID" value="NKF22867.1"/>
    <property type="molecule type" value="Genomic_DNA"/>
</dbReference>
<keyword evidence="5 9" id="KW-0862">Zinc</keyword>
<comment type="caution">
    <text evidence="12">The sequence shown here is derived from an EMBL/GenBank/DDBJ whole genome shotgun (WGS) entry which is preliminary data.</text>
</comment>
<sequence>MDNPLLRDAITQPLPAFAAILPEHAEAALDEVLAKNRAELQALLDSGQTPSWDRLVEPLEDMSDRIQRAWGPVSHLFSVKATADWRRAYNACLPKLTEYGVEVSQSEPLYRAYEALAASDEFQGYDAVRRKVIADALRDFRLSGIGLPPEKKERYKAISLRLSELQTTFEEHLMDAIQAWGKHVTDEAELAGMTDEARQAAQERAKAKNLEGWWLTLDFPSFDAVISYSDNRALRRELYEAYATRASDQGPQAGQFDNSALMEEILALRHELAQLLGFGNYAELSMATKMADTPDEVEAFLVDLAQRAKPSAQADLDALRAFAQQRDGLSDFAPWDAAYYAEKQKEETLGLSDEELRPYFAFDRVVRGMFDVVQRLYGISIEAVDHIETWHPDVTTYALKDGEGVPFGLFYLDPYARAEKRSGAWMDECINRRRTAHGLQQPVAYLTCNFTPPLAGKPALMTHDEVVTLFHEFGHGLHHLLTRVDEASVAGIHGVSWDAVELPSQFMENWCYDPATLRQLAHHWQTDAVMPEAMIDKLRESRRFHAGMATVRQLEFALFDLRLHRDFDPGFKSEHGERVLQLLDRVRDEVAVMKPPAFNRMPWSFSHIFAGGYAAGYYSYKWAEVLSADAFAAFEESRFATETGQRFRDTILAQGGSKEAMDLFIEFRGRKPSIEALLRHNGLGEDVGQAA</sequence>
<dbReference type="GO" id="GO:0005829">
    <property type="term" value="C:cytosol"/>
    <property type="evidence" value="ECO:0007669"/>
    <property type="project" value="UniProtKB-ARBA"/>
</dbReference>
<dbReference type="InterPro" id="IPR034005">
    <property type="entry name" value="M3A_DCP"/>
</dbReference>
<dbReference type="GO" id="GO:0006508">
    <property type="term" value="P:proteolysis"/>
    <property type="evidence" value="ECO:0007669"/>
    <property type="project" value="UniProtKB-KW"/>
</dbReference>
<evidence type="ECO:0000256" key="7">
    <source>
        <dbReference type="ARBA" id="ARBA00024603"/>
    </source>
</evidence>
<dbReference type="InterPro" id="IPR024079">
    <property type="entry name" value="MetalloPept_cat_dom_sf"/>
</dbReference>
<dbReference type="CDD" id="cd06456">
    <property type="entry name" value="M3A_DCP"/>
    <property type="match status" value="1"/>
</dbReference>
<dbReference type="InterPro" id="IPR024077">
    <property type="entry name" value="Neurolysin/TOP_dom2"/>
</dbReference>
<evidence type="ECO:0000313" key="13">
    <source>
        <dbReference type="Proteomes" id="UP000653472"/>
    </source>
</evidence>
<dbReference type="InterPro" id="IPR045090">
    <property type="entry name" value="Pept_M3A_M3B"/>
</dbReference>
<evidence type="ECO:0000259" key="11">
    <source>
        <dbReference type="Pfam" id="PF19310"/>
    </source>
</evidence>
<evidence type="ECO:0000256" key="3">
    <source>
        <dbReference type="ARBA" id="ARBA00022723"/>
    </source>
</evidence>
<accession>A0A970B500</accession>
<dbReference type="GO" id="GO:0004222">
    <property type="term" value="F:metalloendopeptidase activity"/>
    <property type="evidence" value="ECO:0007669"/>
    <property type="project" value="UniProtKB-EC"/>
</dbReference>
<evidence type="ECO:0000256" key="2">
    <source>
        <dbReference type="ARBA" id="ARBA00022670"/>
    </source>
</evidence>
<dbReference type="PANTHER" id="PTHR11804">
    <property type="entry name" value="PROTEASE M3 THIMET OLIGOPEPTIDASE-RELATED"/>
    <property type="match status" value="1"/>
</dbReference>
<evidence type="ECO:0000256" key="4">
    <source>
        <dbReference type="ARBA" id="ARBA00022801"/>
    </source>
</evidence>
<evidence type="ECO:0000256" key="8">
    <source>
        <dbReference type="ARBA" id="ARBA00026100"/>
    </source>
</evidence>
<name>A0A970B500_9GAMM</name>
<dbReference type="SUPFAM" id="SSF55486">
    <property type="entry name" value="Metalloproteases ('zincins'), catalytic domain"/>
    <property type="match status" value="1"/>
</dbReference>
<keyword evidence="3 9" id="KW-0479">Metal-binding</keyword>
<keyword evidence="13" id="KW-1185">Reference proteome</keyword>
<evidence type="ECO:0000259" key="10">
    <source>
        <dbReference type="Pfam" id="PF01432"/>
    </source>
</evidence>
<dbReference type="FunFam" id="3.40.390.10:FF:000009">
    <property type="entry name" value="Oligopeptidase A"/>
    <property type="match status" value="1"/>
</dbReference>
<dbReference type="GO" id="GO:0006518">
    <property type="term" value="P:peptide metabolic process"/>
    <property type="evidence" value="ECO:0007669"/>
    <property type="project" value="TreeGrafter"/>
</dbReference>
<evidence type="ECO:0000256" key="9">
    <source>
        <dbReference type="RuleBase" id="RU003435"/>
    </source>
</evidence>
<dbReference type="Pfam" id="PF19310">
    <property type="entry name" value="TOP_N"/>
    <property type="match status" value="1"/>
</dbReference>
<evidence type="ECO:0000313" key="12">
    <source>
        <dbReference type="EMBL" id="NKF22867.1"/>
    </source>
</evidence>
<dbReference type="PANTHER" id="PTHR11804:SF84">
    <property type="entry name" value="SACCHAROLYSIN"/>
    <property type="match status" value="1"/>
</dbReference>
<evidence type="ECO:0000256" key="6">
    <source>
        <dbReference type="ARBA" id="ARBA00023049"/>
    </source>
</evidence>
<evidence type="ECO:0000256" key="5">
    <source>
        <dbReference type="ARBA" id="ARBA00022833"/>
    </source>
</evidence>
<feature type="domain" description="Oligopeptidase A N-terminal" evidence="11">
    <location>
        <begin position="31"/>
        <end position="152"/>
    </location>
</feature>
<keyword evidence="4 9" id="KW-0378">Hydrolase</keyword>
<proteinExistence type="inferred from homology"/>
<dbReference type="RefSeq" id="WP_168148180.1">
    <property type="nucleotide sequence ID" value="NZ_JAAVXB010000005.1"/>
</dbReference>
<dbReference type="Pfam" id="PF01432">
    <property type="entry name" value="Peptidase_M3"/>
    <property type="match status" value="1"/>
</dbReference>
<dbReference type="GO" id="GO:0046872">
    <property type="term" value="F:metal ion binding"/>
    <property type="evidence" value="ECO:0007669"/>
    <property type="project" value="UniProtKB-UniRule"/>
</dbReference>
<gene>
    <name evidence="12" type="ORF">G7Y82_11105</name>
</gene>
<dbReference type="Gene3D" id="3.40.390.10">
    <property type="entry name" value="Collagenase (Catalytic Domain)"/>
    <property type="match status" value="1"/>
</dbReference>
<dbReference type="AlphaFoldDB" id="A0A970B500"/>
<dbReference type="Gene3D" id="1.10.1370.10">
    <property type="entry name" value="Neurolysin, domain 3"/>
    <property type="match status" value="1"/>
</dbReference>
<keyword evidence="2 9" id="KW-0645">Protease</keyword>
<comment type="catalytic activity">
    <reaction evidence="7">
        <text>Hydrolysis of oligopeptides, with broad specificity. Gly or Ala commonly occur as P1 or P1' residues, but more distant residues are also important, as is shown by the fact that Z-Gly-Pro-Gly-|-Gly-Pro-Ala is cleaved, but not Z-(Gly)(5).</text>
        <dbReference type="EC" id="3.4.24.70"/>
    </reaction>
</comment>
<comment type="similarity">
    <text evidence="1 9">Belongs to the peptidase M3 family.</text>
</comment>
<keyword evidence="6 9" id="KW-0482">Metalloprotease</keyword>
<dbReference type="InterPro" id="IPR045666">
    <property type="entry name" value="OpdA_N"/>
</dbReference>
<feature type="domain" description="Peptidase M3A/M3B catalytic" evidence="10">
    <location>
        <begin position="227"/>
        <end position="682"/>
    </location>
</feature>
<dbReference type="InterPro" id="IPR001567">
    <property type="entry name" value="Pept_M3A_M3B_dom"/>
</dbReference>
<organism evidence="12 13">
    <name type="scientific">Solimonas marina</name>
    <dbReference type="NCBI Taxonomy" id="2714601"/>
    <lineage>
        <taxon>Bacteria</taxon>
        <taxon>Pseudomonadati</taxon>
        <taxon>Pseudomonadota</taxon>
        <taxon>Gammaproteobacteria</taxon>
        <taxon>Nevskiales</taxon>
        <taxon>Nevskiaceae</taxon>
        <taxon>Solimonas</taxon>
    </lineage>
</organism>
<dbReference type="EC" id="3.4.24.70" evidence="8"/>
<comment type="cofactor">
    <cofactor evidence="9">
        <name>Zn(2+)</name>
        <dbReference type="ChEBI" id="CHEBI:29105"/>
    </cofactor>
    <text evidence="9">Binds 1 zinc ion.</text>
</comment>
<protein>
    <recommendedName>
        <fullName evidence="8">oligopeptidase A</fullName>
        <ecNumber evidence="8">3.4.24.70</ecNumber>
    </recommendedName>
</protein>
<reference evidence="12" key="1">
    <citation type="submission" date="2020-03" db="EMBL/GenBank/DDBJ databases">
        <title>Solimonas marina sp. nov., isolated from deep seawater of the Pacific Ocean.</title>
        <authorList>
            <person name="Liu X."/>
            <person name="Lai Q."/>
            <person name="Sun F."/>
            <person name="Gai Y."/>
            <person name="Li G."/>
            <person name="Shao Z."/>
        </authorList>
    </citation>
    <scope>NUCLEOTIDE SEQUENCE</scope>
    <source>
        <strain evidence="12">C16B3</strain>
    </source>
</reference>
<evidence type="ECO:0000256" key="1">
    <source>
        <dbReference type="ARBA" id="ARBA00006040"/>
    </source>
</evidence>
<dbReference type="Proteomes" id="UP000653472">
    <property type="component" value="Unassembled WGS sequence"/>
</dbReference>